<organism evidence="2 3">
    <name type="scientific">Allacma fusca</name>
    <dbReference type="NCBI Taxonomy" id="39272"/>
    <lineage>
        <taxon>Eukaryota</taxon>
        <taxon>Metazoa</taxon>
        <taxon>Ecdysozoa</taxon>
        <taxon>Arthropoda</taxon>
        <taxon>Hexapoda</taxon>
        <taxon>Collembola</taxon>
        <taxon>Symphypleona</taxon>
        <taxon>Sminthuridae</taxon>
        <taxon>Allacma</taxon>
    </lineage>
</organism>
<dbReference type="EMBL" id="CAJVCH010259846">
    <property type="protein sequence ID" value="CAG7733957.1"/>
    <property type="molecule type" value="Genomic_DNA"/>
</dbReference>
<comment type="caution">
    <text evidence="2">The sequence shown here is derived from an EMBL/GenBank/DDBJ whole genome shotgun (WGS) entry which is preliminary data.</text>
</comment>
<name>A0A8J2KCQ4_9HEXA</name>
<evidence type="ECO:0000313" key="2">
    <source>
        <dbReference type="EMBL" id="CAG7733957.1"/>
    </source>
</evidence>
<sequence length="104" mass="11276">MVLTTQLENIIEGGEWIGDDCVHPLGMESGKIPTSRITASSSFDEKSVGPQNARLRIPSMWFLPKTVHCQGALCSADDATENICSWLVFPETSHSSHSQSSVNA</sequence>
<proteinExistence type="predicted"/>
<accession>A0A8J2KCQ4</accession>
<dbReference type="Proteomes" id="UP000708208">
    <property type="component" value="Unassembled WGS sequence"/>
</dbReference>
<reference evidence="2" key="1">
    <citation type="submission" date="2021-06" db="EMBL/GenBank/DDBJ databases">
        <authorList>
            <person name="Hodson N. C."/>
            <person name="Mongue J. A."/>
            <person name="Jaron S. K."/>
        </authorList>
    </citation>
    <scope>NUCLEOTIDE SEQUENCE</scope>
</reference>
<feature type="domain" description="F5/8 type C" evidence="1">
    <location>
        <begin position="21"/>
        <end position="61"/>
    </location>
</feature>
<keyword evidence="3" id="KW-1185">Reference proteome</keyword>
<evidence type="ECO:0000259" key="1">
    <source>
        <dbReference type="PROSITE" id="PS50022"/>
    </source>
</evidence>
<dbReference type="PROSITE" id="PS50022">
    <property type="entry name" value="FA58C_3"/>
    <property type="match status" value="1"/>
</dbReference>
<dbReference type="AlphaFoldDB" id="A0A8J2KCQ4"/>
<gene>
    <name evidence="2" type="ORF">AFUS01_LOCUS22370</name>
</gene>
<dbReference type="OrthoDB" id="6071166at2759"/>
<dbReference type="InterPro" id="IPR000421">
    <property type="entry name" value="FA58C"/>
</dbReference>
<protein>
    <recommendedName>
        <fullName evidence="1">F5/8 type C domain-containing protein</fullName>
    </recommendedName>
</protein>
<evidence type="ECO:0000313" key="3">
    <source>
        <dbReference type="Proteomes" id="UP000708208"/>
    </source>
</evidence>